<evidence type="ECO:0000313" key="12">
    <source>
        <dbReference type="Proteomes" id="UP001239782"/>
    </source>
</evidence>
<feature type="modified residue" description="FMN phosphoryl threonine" evidence="10">
    <location>
        <position position="185"/>
    </location>
</feature>
<keyword evidence="4 10" id="KW-0288">FMN</keyword>
<comment type="function">
    <text evidence="10">Part of a membrane-bound complex that couples electron transfer with translocation of ions across the membrane.</text>
</comment>
<evidence type="ECO:0000256" key="2">
    <source>
        <dbReference type="ARBA" id="ARBA00022553"/>
    </source>
</evidence>
<evidence type="ECO:0000256" key="4">
    <source>
        <dbReference type="ARBA" id="ARBA00022643"/>
    </source>
</evidence>
<dbReference type="InterPro" id="IPR004338">
    <property type="entry name" value="NqrB/RnfD"/>
</dbReference>
<comment type="subcellular location">
    <subcellularLocation>
        <location evidence="10">Cell inner membrane</location>
        <topology evidence="10">Multi-pass membrane protein</topology>
    </subcellularLocation>
</comment>
<reference evidence="11 12" key="1">
    <citation type="submission" date="2023-08" db="EMBL/GenBank/DDBJ databases">
        <title>Pleionea litopenaei sp. nov., isolated from stomach of juvenile Litopenaeus vannamei.</title>
        <authorList>
            <person name="Rho A.M."/>
            <person name="Hwang C.Y."/>
        </authorList>
    </citation>
    <scope>NUCLEOTIDE SEQUENCE [LARGE SCALE GENOMIC DNA]</scope>
    <source>
        <strain evidence="11 12">HL-JVS1</strain>
    </source>
</reference>
<organism evidence="11 12">
    <name type="scientific">Pleionea litopenaei</name>
    <dbReference type="NCBI Taxonomy" id="3070815"/>
    <lineage>
        <taxon>Bacteria</taxon>
        <taxon>Pseudomonadati</taxon>
        <taxon>Pseudomonadota</taxon>
        <taxon>Gammaproteobacteria</taxon>
        <taxon>Oceanospirillales</taxon>
        <taxon>Pleioneaceae</taxon>
        <taxon>Pleionea</taxon>
    </lineage>
</organism>
<feature type="transmembrane region" description="Helical" evidence="10">
    <location>
        <begin position="296"/>
        <end position="314"/>
    </location>
</feature>
<feature type="transmembrane region" description="Helical" evidence="10">
    <location>
        <begin position="216"/>
        <end position="233"/>
    </location>
</feature>
<dbReference type="AlphaFoldDB" id="A0AA51X6U2"/>
<accession>A0AA51X6U2</accession>
<gene>
    <name evidence="11" type="primary">rsxD</name>
    <name evidence="10" type="synonym">rnfD</name>
    <name evidence="11" type="ORF">Q9312_00825</name>
</gene>
<evidence type="ECO:0000256" key="1">
    <source>
        <dbReference type="ARBA" id="ARBA00022448"/>
    </source>
</evidence>
<dbReference type="Proteomes" id="UP001239782">
    <property type="component" value="Chromosome"/>
</dbReference>
<evidence type="ECO:0000256" key="5">
    <source>
        <dbReference type="ARBA" id="ARBA00022692"/>
    </source>
</evidence>
<dbReference type="HAMAP" id="MF_00462">
    <property type="entry name" value="RsxD_RnfD"/>
    <property type="match status" value="1"/>
</dbReference>
<keyword evidence="10" id="KW-0997">Cell inner membrane</keyword>
<keyword evidence="8 10" id="KW-1133">Transmembrane helix</keyword>
<evidence type="ECO:0000256" key="10">
    <source>
        <dbReference type="HAMAP-Rule" id="MF_00462"/>
    </source>
</evidence>
<dbReference type="EMBL" id="CP133548">
    <property type="protein sequence ID" value="WMS87488.1"/>
    <property type="molecule type" value="Genomic_DNA"/>
</dbReference>
<evidence type="ECO:0000256" key="9">
    <source>
        <dbReference type="ARBA" id="ARBA00023136"/>
    </source>
</evidence>
<feature type="transmembrane region" description="Helical" evidence="10">
    <location>
        <begin position="265"/>
        <end position="284"/>
    </location>
</feature>
<keyword evidence="7 10" id="KW-0249">Electron transport</keyword>
<name>A0AA51X6U2_9GAMM</name>
<dbReference type="GO" id="GO:0055085">
    <property type="term" value="P:transmembrane transport"/>
    <property type="evidence" value="ECO:0007669"/>
    <property type="project" value="InterPro"/>
</dbReference>
<evidence type="ECO:0000256" key="8">
    <source>
        <dbReference type="ARBA" id="ARBA00022989"/>
    </source>
</evidence>
<feature type="transmembrane region" description="Helical" evidence="10">
    <location>
        <begin position="240"/>
        <end position="259"/>
    </location>
</feature>
<dbReference type="InterPro" id="IPR011303">
    <property type="entry name" value="RnfD_bac"/>
</dbReference>
<keyword evidence="12" id="KW-1185">Reference proteome</keyword>
<feature type="transmembrane region" description="Helical" evidence="10">
    <location>
        <begin position="32"/>
        <end position="59"/>
    </location>
</feature>
<evidence type="ECO:0000256" key="7">
    <source>
        <dbReference type="ARBA" id="ARBA00022982"/>
    </source>
</evidence>
<keyword evidence="5 10" id="KW-0812">Transmembrane</keyword>
<dbReference type="RefSeq" id="WP_309202631.1">
    <property type="nucleotide sequence ID" value="NZ_CP133548.1"/>
</dbReference>
<keyword evidence="1 10" id="KW-0813">Transport</keyword>
<keyword evidence="2 10" id="KW-0597">Phosphoprotein</keyword>
<protein>
    <recommendedName>
        <fullName evidence="10">Ion-translocating oxidoreductase complex subunit D</fullName>
        <ecNumber evidence="10">7.-.-.-</ecNumber>
    </recommendedName>
    <alternativeName>
        <fullName evidence="10">Rnf electron transport complex subunit D</fullName>
    </alternativeName>
</protein>
<dbReference type="EC" id="7.-.-.-" evidence="10"/>
<dbReference type="KEGG" id="plei:Q9312_00825"/>
<dbReference type="GO" id="GO:0022900">
    <property type="term" value="P:electron transport chain"/>
    <property type="evidence" value="ECO:0007669"/>
    <property type="project" value="UniProtKB-UniRule"/>
</dbReference>
<keyword evidence="9 10" id="KW-0472">Membrane</keyword>
<dbReference type="GO" id="GO:0005886">
    <property type="term" value="C:plasma membrane"/>
    <property type="evidence" value="ECO:0007669"/>
    <property type="project" value="UniProtKB-SubCell"/>
</dbReference>
<evidence type="ECO:0000256" key="6">
    <source>
        <dbReference type="ARBA" id="ARBA00022967"/>
    </source>
</evidence>
<feature type="transmembrane region" description="Helical" evidence="10">
    <location>
        <begin position="123"/>
        <end position="141"/>
    </location>
</feature>
<sequence>MRHLTSPFTRNRNSVQWVMQQVVLATVPGAAVLFYFFGWGVIFNLVTCVAVCLFTEAAIFRLRRRPWHQGLHDYSALVTAILLGLALPPLAPWWIPVIGSLFAIIFAKHLYGGLGYNPFNPAMAGYVLLLISFPLSMTTWLPPASLATQVPNFAESWWLFFSGSDGQGHTLTWYLANIDGFAMATPLDELKTGLGMGYRQPEILQASIFAGYVNQGWQWVNVAFLIGGLYLLFRNIIQWHIPIGMLGAMLVLSSVLYWIDPDQHIAASIHLFSGATMLGAFFIATDPVSAATTPKGRIVFGAGVGCLVVLIRNFGGYPDAVAFAVLLMNMSAPLIDHYTRPTVYGAKEVE</sequence>
<proteinExistence type="inferred from homology"/>
<dbReference type="NCBIfam" id="TIGR01946">
    <property type="entry name" value="rnfD"/>
    <property type="match status" value="1"/>
</dbReference>
<keyword evidence="3 10" id="KW-0285">Flavoprotein</keyword>
<dbReference type="NCBIfam" id="NF002011">
    <property type="entry name" value="PRK00816.1"/>
    <property type="match status" value="1"/>
</dbReference>
<dbReference type="PANTHER" id="PTHR30578">
    <property type="entry name" value="ELECTRON TRANSPORT COMPLEX PROTEIN RNFD"/>
    <property type="match status" value="1"/>
</dbReference>
<keyword evidence="6 10" id="KW-1278">Translocase</keyword>
<evidence type="ECO:0000313" key="11">
    <source>
        <dbReference type="EMBL" id="WMS87488.1"/>
    </source>
</evidence>
<keyword evidence="10" id="KW-1003">Cell membrane</keyword>
<comment type="cofactor">
    <cofactor evidence="10">
        <name>FMN</name>
        <dbReference type="ChEBI" id="CHEBI:58210"/>
    </cofactor>
</comment>
<dbReference type="Pfam" id="PF03116">
    <property type="entry name" value="NQR2_RnfD_RnfE"/>
    <property type="match status" value="1"/>
</dbReference>
<comment type="similarity">
    <text evidence="10">Belongs to the NqrB/RnfD family.</text>
</comment>
<feature type="transmembrane region" description="Helical" evidence="10">
    <location>
        <begin position="93"/>
        <end position="111"/>
    </location>
</feature>
<comment type="subunit">
    <text evidence="10">The complex is composed of six subunits: RnfA, RnfB, RnfC, RnfD, RnfE and RnfG.</text>
</comment>
<evidence type="ECO:0000256" key="3">
    <source>
        <dbReference type="ARBA" id="ARBA00022630"/>
    </source>
</evidence>
<dbReference type="PANTHER" id="PTHR30578:SF0">
    <property type="entry name" value="ION-TRANSLOCATING OXIDOREDUCTASE COMPLEX SUBUNIT D"/>
    <property type="match status" value="1"/>
</dbReference>